<dbReference type="EMBL" id="JAZDUA010000036">
    <property type="protein sequence ID" value="KAK7871599.1"/>
    <property type="molecule type" value="Genomic_DNA"/>
</dbReference>
<sequence length="342" mass="38539">MFNIALIIAWTNAVALGEDLCSTMKQDSLEVMRRAGFAGEAHRVRTPDGYLLTVHRLPAPPAPTAPPARRLAARKRRPVLLQHGLWSSACYWLLQGPRHALPYILSDAGFDVWMSNSRGVAVSQDHEFLSNDTDEYWDFSFHEMGVYDLPAVIEYVLKVTGREQLYYVGHSLGTTMFFVMASLRPDVAARVHFMVALAPVATVHPVGGSLRVTVRVLKTFLPWSQHGMRILKNNGISPKTVLHLMQLYLSGNFTMYDYGSRKNIEKYNTSKPLNYDIGNINLPVLLCYGTEDPFSTEEDMKLLRSSLGDVTDLQSFPLGHLDFVEGRIVNRKLFEDIVSQLH</sequence>
<dbReference type="AlphaFoldDB" id="A0AAN9WEI7"/>
<dbReference type="Gene3D" id="3.40.50.1820">
    <property type="entry name" value="alpha/beta hydrolase"/>
    <property type="match status" value="1"/>
</dbReference>
<comment type="caution">
    <text evidence="5">The sequence shown here is derived from an EMBL/GenBank/DDBJ whole genome shotgun (WGS) entry which is preliminary data.</text>
</comment>
<dbReference type="GO" id="GO:0016042">
    <property type="term" value="P:lipid catabolic process"/>
    <property type="evidence" value="ECO:0007669"/>
    <property type="project" value="UniProtKB-KW"/>
</dbReference>
<name>A0AAN9WEI7_9ORTH</name>
<feature type="signal peptide" evidence="3">
    <location>
        <begin position="1"/>
        <end position="17"/>
    </location>
</feature>
<keyword evidence="6" id="KW-1185">Reference proteome</keyword>
<accession>A0AAN9WEI7</accession>
<organism evidence="5 6">
    <name type="scientific">Gryllus longicercus</name>
    <dbReference type="NCBI Taxonomy" id="2509291"/>
    <lineage>
        <taxon>Eukaryota</taxon>
        <taxon>Metazoa</taxon>
        <taxon>Ecdysozoa</taxon>
        <taxon>Arthropoda</taxon>
        <taxon>Hexapoda</taxon>
        <taxon>Insecta</taxon>
        <taxon>Pterygota</taxon>
        <taxon>Neoptera</taxon>
        <taxon>Polyneoptera</taxon>
        <taxon>Orthoptera</taxon>
        <taxon>Ensifera</taxon>
        <taxon>Gryllidea</taxon>
        <taxon>Grylloidea</taxon>
        <taxon>Gryllidae</taxon>
        <taxon>Gryllinae</taxon>
        <taxon>Gryllus</taxon>
    </lineage>
</organism>
<evidence type="ECO:0000256" key="3">
    <source>
        <dbReference type="SAM" id="SignalP"/>
    </source>
</evidence>
<keyword evidence="2" id="KW-0443">Lipid metabolism</keyword>
<dbReference type="Pfam" id="PF00561">
    <property type="entry name" value="Abhydrolase_1"/>
    <property type="match status" value="1"/>
</dbReference>
<evidence type="ECO:0000259" key="4">
    <source>
        <dbReference type="Pfam" id="PF00561"/>
    </source>
</evidence>
<evidence type="ECO:0000256" key="1">
    <source>
        <dbReference type="ARBA" id="ARBA00022963"/>
    </source>
</evidence>
<evidence type="ECO:0000313" key="5">
    <source>
        <dbReference type="EMBL" id="KAK7871599.1"/>
    </source>
</evidence>
<evidence type="ECO:0000313" key="6">
    <source>
        <dbReference type="Proteomes" id="UP001378592"/>
    </source>
</evidence>
<dbReference type="InterPro" id="IPR000073">
    <property type="entry name" value="AB_hydrolase_1"/>
</dbReference>
<dbReference type="Proteomes" id="UP001378592">
    <property type="component" value="Unassembled WGS sequence"/>
</dbReference>
<dbReference type="SUPFAM" id="SSF53474">
    <property type="entry name" value="alpha/beta-Hydrolases"/>
    <property type="match status" value="1"/>
</dbReference>
<feature type="domain" description="AB hydrolase-1" evidence="4">
    <location>
        <begin position="78"/>
        <end position="223"/>
    </location>
</feature>
<reference evidence="5 6" key="1">
    <citation type="submission" date="2024-03" db="EMBL/GenBank/DDBJ databases">
        <title>The genome assembly and annotation of the cricket Gryllus longicercus Weissman &amp; Gray.</title>
        <authorList>
            <person name="Szrajer S."/>
            <person name="Gray D."/>
            <person name="Ylla G."/>
        </authorList>
    </citation>
    <scope>NUCLEOTIDE SEQUENCE [LARGE SCALE GENOMIC DNA]</scope>
    <source>
        <strain evidence="5">DAG 2021-001</strain>
        <tissue evidence="5">Whole body minus gut</tissue>
    </source>
</reference>
<proteinExistence type="predicted"/>
<feature type="chain" id="PRO_5042989176" description="AB hydrolase-1 domain-containing protein" evidence="3">
    <location>
        <begin position="18"/>
        <end position="342"/>
    </location>
</feature>
<evidence type="ECO:0000256" key="2">
    <source>
        <dbReference type="ARBA" id="ARBA00023098"/>
    </source>
</evidence>
<dbReference type="PANTHER" id="PTHR11005">
    <property type="entry name" value="LYSOSOMAL ACID LIPASE-RELATED"/>
    <property type="match status" value="1"/>
</dbReference>
<protein>
    <recommendedName>
        <fullName evidence="4">AB hydrolase-1 domain-containing protein</fullName>
    </recommendedName>
</protein>
<dbReference type="InterPro" id="IPR029058">
    <property type="entry name" value="AB_hydrolase_fold"/>
</dbReference>
<keyword evidence="1" id="KW-0442">Lipid degradation</keyword>
<keyword evidence="3" id="KW-0732">Signal</keyword>
<gene>
    <name evidence="5" type="ORF">R5R35_001791</name>
</gene>